<reference evidence="2" key="1">
    <citation type="journal article" date="2014" name="Front. Microbiol.">
        <title>High frequency of phylogenetically diverse reductive dehalogenase-homologous genes in deep subseafloor sedimentary metagenomes.</title>
        <authorList>
            <person name="Kawai M."/>
            <person name="Futagami T."/>
            <person name="Toyoda A."/>
            <person name="Takaki Y."/>
            <person name="Nishi S."/>
            <person name="Hori S."/>
            <person name="Arai W."/>
            <person name="Tsubouchi T."/>
            <person name="Morono Y."/>
            <person name="Uchiyama I."/>
            <person name="Ito T."/>
            <person name="Fujiyama A."/>
            <person name="Inagaki F."/>
            <person name="Takami H."/>
        </authorList>
    </citation>
    <scope>NUCLEOTIDE SEQUENCE</scope>
    <source>
        <strain evidence="2">Expedition CK06-06</strain>
    </source>
</reference>
<evidence type="ECO:0000256" key="1">
    <source>
        <dbReference type="SAM" id="Phobius"/>
    </source>
</evidence>
<organism evidence="2">
    <name type="scientific">marine sediment metagenome</name>
    <dbReference type="NCBI Taxonomy" id="412755"/>
    <lineage>
        <taxon>unclassified sequences</taxon>
        <taxon>metagenomes</taxon>
        <taxon>ecological metagenomes</taxon>
    </lineage>
</organism>
<accession>X0VGG8</accession>
<gene>
    <name evidence="2" type="ORF">S01H1_41145</name>
</gene>
<dbReference type="EMBL" id="BARS01026077">
    <property type="protein sequence ID" value="GAG11533.1"/>
    <property type="molecule type" value="Genomic_DNA"/>
</dbReference>
<keyword evidence="1" id="KW-0812">Transmembrane</keyword>
<dbReference type="AlphaFoldDB" id="X0VGG8"/>
<feature type="transmembrane region" description="Helical" evidence="1">
    <location>
        <begin position="234"/>
        <end position="260"/>
    </location>
</feature>
<comment type="caution">
    <text evidence="2">The sequence shown here is derived from an EMBL/GenBank/DDBJ whole genome shotgun (WGS) entry which is preliminary data.</text>
</comment>
<protein>
    <submittedName>
        <fullName evidence="2">Uncharacterized protein</fullName>
    </submittedName>
</protein>
<proteinExistence type="predicted"/>
<keyword evidence="1" id="KW-1133">Transmembrane helix</keyword>
<name>X0VGG8_9ZZZZ</name>
<evidence type="ECO:0000313" key="2">
    <source>
        <dbReference type="EMBL" id="GAG11533.1"/>
    </source>
</evidence>
<feature type="non-terminal residue" evidence="2">
    <location>
        <position position="1"/>
    </location>
</feature>
<keyword evidence="1" id="KW-0472">Membrane</keyword>
<feature type="non-terminal residue" evidence="2">
    <location>
        <position position="267"/>
    </location>
</feature>
<sequence>LLEYPDNKFFLFELIRSLHYWHENITDPQIELRLAERLIALEPDNAVYHYLKCHLLLMDRCGSDIDAALEELEYANKCQDYSFPYDSYKQRAIDIANKAKLCRYLLRELRYFRGGNPVTSDIWQQLMGQANAAFTDGDTAKGMRITDALAEMQKRQLRDGDPYAAAIRRIRFFSGAYSFGHWDEPYGLELQRVNLTKKQAKENRLQLCTLMATPKKTPEEKQDQGKKEEDKRAVFLAVPTAVHAGQMFVAFLLGCGTLLVTSVVRGF</sequence>